<dbReference type="PROSITE" id="PS51257">
    <property type="entry name" value="PROKAR_LIPOPROTEIN"/>
    <property type="match status" value="1"/>
</dbReference>
<gene>
    <name evidence="18" type="ORF">PLBR_LOCUS1503</name>
</gene>
<geneLocation type="mitochondrion" evidence="18"/>
<dbReference type="InterPro" id="IPR032630">
    <property type="entry name" value="P_typ_ATPase_c"/>
</dbReference>
<feature type="binding site" evidence="13">
    <location>
        <position position="393"/>
    </location>
    <ligand>
        <name>Mg(2+)</name>
        <dbReference type="ChEBI" id="CHEBI:18420"/>
    </ligand>
</feature>
<comment type="similarity">
    <text evidence="14">Belongs to the cation transport ATPase (P-type) (TC 3.A.3) family. Type IV subfamily.</text>
</comment>
<keyword evidence="10 14" id="KW-0472">Membrane</keyword>
<dbReference type="SFLD" id="SFLDF00027">
    <property type="entry name" value="p-type_atpase"/>
    <property type="match status" value="1"/>
</dbReference>
<dbReference type="InterPro" id="IPR023214">
    <property type="entry name" value="HAD_sf"/>
</dbReference>
<dbReference type="Gene3D" id="2.70.150.10">
    <property type="entry name" value="Calcium-transporting ATPase, cytoplasmic transduction domain A"/>
    <property type="match status" value="1"/>
</dbReference>
<evidence type="ECO:0000256" key="3">
    <source>
        <dbReference type="ARBA" id="ARBA00022692"/>
    </source>
</evidence>
<dbReference type="PANTHER" id="PTHR24092">
    <property type="entry name" value="PROBABLE PHOSPHOLIPID-TRANSPORTING ATPASE"/>
    <property type="match status" value="1"/>
</dbReference>
<dbReference type="SUPFAM" id="SSF81665">
    <property type="entry name" value="Calcium ATPase, transmembrane domain M"/>
    <property type="match status" value="1"/>
</dbReference>
<dbReference type="InterPro" id="IPR044492">
    <property type="entry name" value="P_typ_ATPase_HD_dom"/>
</dbReference>
<dbReference type="GO" id="GO:0045332">
    <property type="term" value="P:phospholipid translocation"/>
    <property type="evidence" value="ECO:0007669"/>
    <property type="project" value="TreeGrafter"/>
</dbReference>
<feature type="binding site" evidence="12">
    <location>
        <position position="723"/>
    </location>
    <ligand>
        <name>ATP</name>
        <dbReference type="ChEBI" id="CHEBI:30616"/>
    </ligand>
</feature>
<evidence type="ECO:0000256" key="11">
    <source>
        <dbReference type="PIRSR" id="PIRSR606539-1"/>
    </source>
</evidence>
<feature type="binding site" evidence="12">
    <location>
        <position position="568"/>
    </location>
    <ligand>
        <name>ATP</name>
        <dbReference type="ChEBI" id="CHEBI:30616"/>
    </ligand>
</feature>
<dbReference type="SUPFAM" id="SSF56784">
    <property type="entry name" value="HAD-like"/>
    <property type="match status" value="1"/>
</dbReference>
<dbReference type="InterPro" id="IPR018303">
    <property type="entry name" value="ATPase_P-typ_P_site"/>
</dbReference>
<sequence>MGDDDRLSSRVEVCRSPDGSWVATGGSACSNVIRTSRYTVWNFLPLNLFEQFMHPANFFFLVIAVLQSIQPVSTTNGVPTMMLPLSIVLTVSGIRAATEDLQRHRSDWELAMRQYLCNAGGKFVHQHSADITVGQIIRLEADQEVPADVLLLHSHHARGHCFVETSSLDGESTLKVKVALPTTQSAGELVYDRLTIRYEEPNADIESFRGLIGIHGVAGAEGEVQHRLSMANLLLRGTVLKNTEHVIGVVVFTGDETKIRCNSFVTQQAQTIRRSSLALVANRMLIGLFLIQLLMCIAATVVCQLQARNVLVKHYYLKFSDSDIKLEGVRRFFTYVILMAQMVPISFVISTELVKTAMAFMVPLDDEMNACAIRTSSLIDELGQVGIVVSDKTGTLTENRMQLRQMFVGPDLAMYGSGDTEISRRLASSATLNQRGPRTSQRWTDMLSEKMDNVRRWTKNTDGESNVFSTTSPHVYDGRQAVETALLQGNVALQRILLHFAVSNTISPVVDETSGSVLYQSSSPDELELCEFARGVGYELRGVQGGLTTVAVHGTSTVALKRLTTLEFNSKRKRATLIFDLNDGSQEPIAIMCKGADNVIIPLLDPATVCPTSLPARLRTMAERGMRTLVFAEGRRSRDWWRQRSSEWERLAHLPEEGAELGHSRGSCSDECRICSGAAHIERDAGLTFLGCSGLEDALQFLVPETICALTRAGIKLVMLTGDKPETALSIAVASNFAHTTESVVHIEDSESSTIQQCIEKGEDSMRKREADPQMEQFSMMIEGTTLAKLLTMDNATINRLLQVHAHPSCLSLICARATPAIKASVVLHLRRYHRRKIGAVLAIGDGANDEGMIRRADIGLHTLMFVHGVWSYDRVAKLSHFIFYKSALVPIGMFAFGLVSAFSGQQLYPDVLITVQNVFFTALPVLAVGIFDRLFEREELLNYSNLIYRAVGRQALFNARSFTTWMLSSVFDGLVAFSFVFVQLCNEPKSDLTSASVGAFTALFIQVTIRVMEITSSVTVVHALAIGASLVVYLVAILLLDIIRISGIFGDAGELWSIRSHNGLETSLVIIMGVAVPLLARLMRHAVVYLWGMNPVDLIREHVQEAERRRRKEKSALEVVEMNTGAI</sequence>
<feature type="binding site" evidence="12">
    <location>
        <position position="823"/>
    </location>
    <ligand>
        <name>ATP</name>
        <dbReference type="ChEBI" id="CHEBI:30616"/>
    </ligand>
</feature>
<feature type="binding site" evidence="12">
    <location>
        <position position="721"/>
    </location>
    <ligand>
        <name>ATP</name>
        <dbReference type="ChEBI" id="CHEBI:30616"/>
    </ligand>
</feature>
<dbReference type="GO" id="GO:0005524">
    <property type="term" value="F:ATP binding"/>
    <property type="evidence" value="ECO:0007669"/>
    <property type="project" value="UniProtKB-UniRule"/>
</dbReference>
<dbReference type="InterPro" id="IPR023298">
    <property type="entry name" value="ATPase_P-typ_TM_dom_sf"/>
</dbReference>
<dbReference type="GO" id="GO:0140326">
    <property type="term" value="F:ATPase-coupled intramembrane lipid transporter activity"/>
    <property type="evidence" value="ECO:0007669"/>
    <property type="project" value="UniProtKB-EC"/>
</dbReference>
<evidence type="ECO:0000256" key="14">
    <source>
        <dbReference type="RuleBase" id="RU362033"/>
    </source>
</evidence>
<evidence type="ECO:0000256" key="1">
    <source>
        <dbReference type="ARBA" id="ARBA00004141"/>
    </source>
</evidence>
<feature type="binding site" evidence="12">
    <location>
        <position position="392"/>
    </location>
    <ligand>
        <name>ATP</name>
        <dbReference type="ChEBI" id="CHEBI:30616"/>
    </ligand>
</feature>
<keyword evidence="4 13" id="KW-0479">Metal-binding</keyword>
<evidence type="ECO:0000256" key="7">
    <source>
        <dbReference type="ARBA" id="ARBA00022842"/>
    </source>
</evidence>
<dbReference type="InterPro" id="IPR023299">
    <property type="entry name" value="ATPase_P-typ_cyto_dom_N"/>
</dbReference>
<comment type="cofactor">
    <cofactor evidence="13">
        <name>Mg(2+)</name>
        <dbReference type="ChEBI" id="CHEBI:18420"/>
    </cofactor>
</comment>
<dbReference type="EC" id="7.6.2.1" evidence="14"/>
<feature type="binding site" evidence="12">
    <location>
        <position position="594"/>
    </location>
    <ligand>
        <name>ATP</name>
        <dbReference type="ChEBI" id="CHEBI:30616"/>
    </ligand>
</feature>
<feature type="binding site" evidence="12">
    <location>
        <position position="391"/>
    </location>
    <ligand>
        <name>ATP</name>
        <dbReference type="ChEBI" id="CHEBI:30616"/>
    </ligand>
</feature>
<comment type="catalytic activity">
    <reaction evidence="14">
        <text>ATP + H2O + phospholipidSide 1 = ADP + phosphate + phospholipidSide 2.</text>
        <dbReference type="EC" id="7.6.2.1"/>
    </reaction>
</comment>
<dbReference type="PRINTS" id="PR00119">
    <property type="entry name" value="CATATPASE"/>
</dbReference>
<keyword evidence="7 13" id="KW-0460">Magnesium</keyword>
<evidence type="ECO:0000256" key="10">
    <source>
        <dbReference type="ARBA" id="ARBA00023136"/>
    </source>
</evidence>
<dbReference type="Pfam" id="PF00122">
    <property type="entry name" value="E1-E2_ATPase"/>
    <property type="match status" value="1"/>
</dbReference>
<keyword evidence="9 14" id="KW-1133">Transmembrane helix</keyword>
<feature type="transmembrane region" description="Helical" evidence="14">
    <location>
        <begin position="963"/>
        <end position="983"/>
    </location>
</feature>
<feature type="binding site" evidence="12">
    <location>
        <position position="817"/>
    </location>
    <ligand>
        <name>ATP</name>
        <dbReference type="ChEBI" id="CHEBI:30616"/>
    </ligand>
</feature>
<feature type="transmembrane region" description="Helical" evidence="14">
    <location>
        <begin position="332"/>
        <end position="354"/>
    </location>
</feature>
<protein>
    <recommendedName>
        <fullName evidence="14">Phospholipid-transporting ATPase</fullName>
        <ecNumber evidence="14">7.6.2.1</ecNumber>
    </recommendedName>
</protein>
<feature type="binding site" evidence="12">
    <location>
        <position position="393"/>
    </location>
    <ligand>
        <name>ATP</name>
        <dbReference type="ChEBI" id="CHEBI:30616"/>
    </ligand>
</feature>
<feature type="binding site" evidence="13">
    <location>
        <position position="391"/>
    </location>
    <ligand>
        <name>Mg(2+)</name>
        <dbReference type="ChEBI" id="CHEBI:18420"/>
    </ligand>
</feature>
<keyword evidence="6 12" id="KW-0067">ATP-binding</keyword>
<comment type="subcellular location">
    <subcellularLocation>
        <location evidence="2">Endomembrane system</location>
    </subcellularLocation>
    <subcellularLocation>
        <location evidence="1 14">Membrane</location>
        <topology evidence="1 14">Multi-pass membrane protein</topology>
    </subcellularLocation>
</comment>
<evidence type="ECO:0000256" key="12">
    <source>
        <dbReference type="PIRSR" id="PIRSR606539-2"/>
    </source>
</evidence>
<dbReference type="EMBL" id="OVEO01000002">
    <property type="protein sequence ID" value="SPQ94288.1"/>
    <property type="molecule type" value="Genomic_DNA"/>
</dbReference>
<feature type="domain" description="P-type ATPase C-terminal" evidence="17">
    <location>
        <begin position="861"/>
        <end position="1086"/>
    </location>
</feature>
<proteinExistence type="inferred from homology"/>
<feature type="transmembrane region" description="Helical" evidence="14">
    <location>
        <begin position="284"/>
        <end position="307"/>
    </location>
</feature>
<evidence type="ECO:0000313" key="19">
    <source>
        <dbReference type="Proteomes" id="UP000290189"/>
    </source>
</evidence>
<feature type="binding site" evidence="12">
    <location>
        <position position="850"/>
    </location>
    <ligand>
        <name>ATP</name>
        <dbReference type="ChEBI" id="CHEBI:30616"/>
    </ligand>
</feature>
<keyword evidence="5 12" id="KW-0547">Nucleotide-binding</keyword>
<evidence type="ECO:0000259" key="16">
    <source>
        <dbReference type="Pfam" id="PF16209"/>
    </source>
</evidence>
<feature type="transmembrane region" description="Helical" evidence="14">
    <location>
        <begin position="995"/>
        <end position="1013"/>
    </location>
</feature>
<dbReference type="GO" id="GO:0000287">
    <property type="term" value="F:magnesium ion binding"/>
    <property type="evidence" value="ECO:0007669"/>
    <property type="project" value="UniProtKB-UniRule"/>
</dbReference>
<reference evidence="18 19" key="1">
    <citation type="submission" date="2018-03" db="EMBL/GenBank/DDBJ databases">
        <authorList>
            <person name="Fogelqvist J."/>
        </authorList>
    </citation>
    <scope>NUCLEOTIDE SEQUENCE [LARGE SCALE GENOMIC DNA]</scope>
</reference>
<dbReference type="Pfam" id="PF16209">
    <property type="entry name" value="PhoLip_ATPase_N"/>
    <property type="match status" value="1"/>
</dbReference>
<dbReference type="PANTHER" id="PTHR24092:SF150">
    <property type="entry name" value="PHOSPHOLIPID-TRANSPORTING ATPASE"/>
    <property type="match status" value="1"/>
</dbReference>
<feature type="binding site" evidence="12">
    <location>
        <position position="849"/>
    </location>
    <ligand>
        <name>ATP</name>
        <dbReference type="ChEBI" id="CHEBI:30616"/>
    </ligand>
</feature>
<feature type="binding site" evidence="12">
    <location>
        <position position="722"/>
    </location>
    <ligand>
        <name>ATP</name>
        <dbReference type="ChEBI" id="CHEBI:30616"/>
    </ligand>
</feature>
<evidence type="ECO:0000256" key="9">
    <source>
        <dbReference type="ARBA" id="ARBA00022989"/>
    </source>
</evidence>
<evidence type="ECO:0000259" key="17">
    <source>
        <dbReference type="Pfam" id="PF16212"/>
    </source>
</evidence>
<feature type="domain" description="P-type ATPase N-terminal" evidence="16">
    <location>
        <begin position="29"/>
        <end position="80"/>
    </location>
</feature>
<dbReference type="Gene3D" id="3.40.50.1000">
    <property type="entry name" value="HAD superfamily/HAD-like"/>
    <property type="match status" value="1"/>
</dbReference>
<feature type="domain" description="P-type ATPase A" evidence="15">
    <location>
        <begin position="118"/>
        <end position="257"/>
    </location>
</feature>
<dbReference type="InterPro" id="IPR006539">
    <property type="entry name" value="P-type_ATPase_IV"/>
</dbReference>
<dbReference type="Gene3D" id="3.40.1110.10">
    <property type="entry name" value="Calcium-transporting ATPase, cytoplasmic domain N"/>
    <property type="match status" value="1"/>
</dbReference>
<feature type="binding site" evidence="13">
    <location>
        <position position="850"/>
    </location>
    <ligand>
        <name>Mg(2+)</name>
        <dbReference type="ChEBI" id="CHEBI:18420"/>
    </ligand>
</feature>
<evidence type="ECO:0000256" key="6">
    <source>
        <dbReference type="ARBA" id="ARBA00022840"/>
    </source>
</evidence>
<evidence type="ECO:0000259" key="15">
    <source>
        <dbReference type="Pfam" id="PF00122"/>
    </source>
</evidence>
<organism evidence="18 19">
    <name type="scientific">Plasmodiophora brassicae</name>
    <name type="common">Clubroot disease agent</name>
    <dbReference type="NCBI Taxonomy" id="37360"/>
    <lineage>
        <taxon>Eukaryota</taxon>
        <taxon>Sar</taxon>
        <taxon>Rhizaria</taxon>
        <taxon>Endomyxa</taxon>
        <taxon>Phytomyxea</taxon>
        <taxon>Plasmodiophorida</taxon>
        <taxon>Plasmodiophoridae</taxon>
        <taxon>Plasmodiophora</taxon>
    </lineage>
</organism>
<dbReference type="PROSITE" id="PS00154">
    <property type="entry name" value="ATPASE_E1_E2"/>
    <property type="match status" value="1"/>
</dbReference>
<dbReference type="InterPro" id="IPR008250">
    <property type="entry name" value="ATPase_P-typ_transduc_dom_A_sf"/>
</dbReference>
<feature type="transmembrane region" description="Helical" evidence="14">
    <location>
        <begin position="882"/>
        <end position="900"/>
    </location>
</feature>
<dbReference type="GO" id="GO:0005886">
    <property type="term" value="C:plasma membrane"/>
    <property type="evidence" value="ECO:0007669"/>
    <property type="project" value="TreeGrafter"/>
</dbReference>
<keyword evidence="8 14" id="KW-1278">Translocase</keyword>
<accession>A0A3P3Y260</accession>
<feature type="active site" description="4-aspartylphosphate intermediate" evidence="11">
    <location>
        <position position="391"/>
    </location>
</feature>
<dbReference type="AlphaFoldDB" id="A0A3P3Y260"/>
<keyword evidence="3 14" id="KW-0812">Transmembrane</keyword>
<feature type="binding site" evidence="12">
    <location>
        <position position="526"/>
    </location>
    <ligand>
        <name>ATP</name>
        <dbReference type="ChEBI" id="CHEBI:30616"/>
    </ligand>
</feature>
<dbReference type="Proteomes" id="UP000290189">
    <property type="component" value="Unassembled WGS sequence"/>
</dbReference>
<evidence type="ECO:0000256" key="13">
    <source>
        <dbReference type="PIRSR" id="PIRSR606539-3"/>
    </source>
</evidence>
<evidence type="ECO:0000256" key="2">
    <source>
        <dbReference type="ARBA" id="ARBA00004308"/>
    </source>
</evidence>
<dbReference type="SFLD" id="SFLDS00003">
    <property type="entry name" value="Haloacid_Dehalogenase"/>
    <property type="match status" value="1"/>
</dbReference>
<evidence type="ECO:0000256" key="4">
    <source>
        <dbReference type="ARBA" id="ARBA00022723"/>
    </source>
</evidence>
<evidence type="ECO:0000313" key="18">
    <source>
        <dbReference type="EMBL" id="SPQ94288.1"/>
    </source>
</evidence>
<dbReference type="InterPro" id="IPR059000">
    <property type="entry name" value="ATPase_P-type_domA"/>
</dbReference>
<evidence type="ECO:0000256" key="5">
    <source>
        <dbReference type="ARBA" id="ARBA00022741"/>
    </source>
</evidence>
<dbReference type="SFLD" id="SFLDG00002">
    <property type="entry name" value="C1.7:_P-type_atpase_like"/>
    <property type="match status" value="1"/>
</dbReference>
<dbReference type="SUPFAM" id="SSF81660">
    <property type="entry name" value="Metal cation-transporting ATPase, ATP-binding domain N"/>
    <property type="match status" value="1"/>
</dbReference>
<keyword evidence="18" id="KW-0496">Mitochondrion</keyword>
<feature type="binding site" evidence="12">
    <location>
        <position position="627"/>
    </location>
    <ligand>
        <name>ATP</name>
        <dbReference type="ChEBI" id="CHEBI:30616"/>
    </ligand>
</feature>
<dbReference type="NCBIfam" id="TIGR01652">
    <property type="entry name" value="ATPase-Plipid"/>
    <property type="match status" value="1"/>
</dbReference>
<dbReference type="Pfam" id="PF16212">
    <property type="entry name" value="PhoLip_ATPase_C"/>
    <property type="match status" value="1"/>
</dbReference>
<evidence type="ECO:0000256" key="8">
    <source>
        <dbReference type="ARBA" id="ARBA00022967"/>
    </source>
</evidence>
<name>A0A3P3Y260_PLABS</name>
<dbReference type="SUPFAM" id="SSF81653">
    <property type="entry name" value="Calcium ATPase, transduction domain A"/>
    <property type="match status" value="1"/>
</dbReference>
<feature type="transmembrane region" description="Helical" evidence="14">
    <location>
        <begin position="1025"/>
        <end position="1047"/>
    </location>
</feature>
<feature type="transmembrane region" description="Helical" evidence="14">
    <location>
        <begin position="912"/>
        <end position="932"/>
    </location>
</feature>
<dbReference type="InterPro" id="IPR032631">
    <property type="entry name" value="P-type_ATPase_N"/>
</dbReference>
<feature type="binding site" evidence="13">
    <location>
        <position position="846"/>
    </location>
    <ligand>
        <name>Mg(2+)</name>
        <dbReference type="ChEBI" id="CHEBI:18420"/>
    </ligand>
</feature>
<dbReference type="InterPro" id="IPR036412">
    <property type="entry name" value="HAD-like_sf"/>
</dbReference>